<evidence type="ECO:0000256" key="6">
    <source>
        <dbReference type="ARBA" id="ARBA00047939"/>
    </source>
</evidence>
<dbReference type="Pfam" id="PF02661">
    <property type="entry name" value="Fic"/>
    <property type="match status" value="1"/>
</dbReference>
<comment type="catalytic activity">
    <reaction evidence="7">
        <text>L-tyrosyl-[protein] + ATP = O-(5'-adenylyl)-L-tyrosyl-[protein] + diphosphate</text>
        <dbReference type="Rhea" id="RHEA:54288"/>
        <dbReference type="Rhea" id="RHEA-COMP:10136"/>
        <dbReference type="Rhea" id="RHEA-COMP:13846"/>
        <dbReference type="ChEBI" id="CHEBI:30616"/>
        <dbReference type="ChEBI" id="CHEBI:33019"/>
        <dbReference type="ChEBI" id="CHEBI:46858"/>
        <dbReference type="ChEBI" id="CHEBI:83624"/>
        <dbReference type="EC" id="2.7.7.108"/>
    </reaction>
</comment>
<dbReference type="InterPro" id="IPR003812">
    <property type="entry name" value="Fido"/>
</dbReference>
<keyword evidence="3" id="KW-0547">Nucleotide-binding</keyword>
<dbReference type="EC" id="2.7.7.108" evidence="5"/>
<proteinExistence type="predicted"/>
<evidence type="ECO:0000313" key="10">
    <source>
        <dbReference type="Proteomes" id="UP001597182"/>
    </source>
</evidence>
<evidence type="ECO:0000256" key="1">
    <source>
        <dbReference type="ARBA" id="ARBA00022679"/>
    </source>
</evidence>
<dbReference type="PROSITE" id="PS51459">
    <property type="entry name" value="FIDO"/>
    <property type="match status" value="1"/>
</dbReference>
<evidence type="ECO:0000256" key="7">
    <source>
        <dbReference type="ARBA" id="ARBA00048696"/>
    </source>
</evidence>
<dbReference type="PANTHER" id="PTHR39560:SF1">
    <property type="entry name" value="PROTEIN ADENYLYLTRANSFERASE FIC-RELATED"/>
    <property type="match status" value="1"/>
</dbReference>
<sequence>MPSWDQYRDLESGVLRNRLGITDPHTLSQAEAAIATNAMAELTRSPLPGHYDLAHLQAFHRFIFGDVYEWAGELRTVTLGKTGQMFCPPHDIKRRAGQLFLGLAARDHLRGLDREHFLDELTELLAALTFLHPFREGNGRTQRALLAQLARDAGYTLRWAVLDAGENASASRAAHDDGDLKPLRTMLNTLFTSA</sequence>
<evidence type="ECO:0000256" key="2">
    <source>
        <dbReference type="ARBA" id="ARBA00022695"/>
    </source>
</evidence>
<comment type="caution">
    <text evidence="9">The sequence shown here is derived from an EMBL/GenBank/DDBJ whole genome shotgun (WGS) entry which is preliminary data.</text>
</comment>
<protein>
    <recommendedName>
        <fullName evidence="5">protein adenylyltransferase</fullName>
        <ecNumber evidence="5">2.7.7.108</ecNumber>
    </recommendedName>
</protein>
<gene>
    <name evidence="9" type="ORF">ACFQ34_05260</name>
</gene>
<keyword evidence="4" id="KW-0067">ATP-binding</keyword>
<reference evidence="10" key="1">
    <citation type="journal article" date="2019" name="Int. J. Syst. Evol. Microbiol.">
        <title>The Global Catalogue of Microorganisms (GCM) 10K type strain sequencing project: providing services to taxonomists for standard genome sequencing and annotation.</title>
        <authorList>
            <consortium name="The Broad Institute Genomics Platform"/>
            <consortium name="The Broad Institute Genome Sequencing Center for Infectious Disease"/>
            <person name="Wu L."/>
            <person name="Ma J."/>
        </authorList>
    </citation>
    <scope>NUCLEOTIDE SEQUENCE [LARGE SCALE GENOMIC DNA]</scope>
    <source>
        <strain evidence="10">CCUG 49018</strain>
    </source>
</reference>
<evidence type="ECO:0000256" key="5">
    <source>
        <dbReference type="ARBA" id="ARBA00034531"/>
    </source>
</evidence>
<keyword evidence="10" id="KW-1185">Reference proteome</keyword>
<comment type="catalytic activity">
    <reaction evidence="6">
        <text>L-threonyl-[protein] + ATP = 3-O-(5'-adenylyl)-L-threonyl-[protein] + diphosphate</text>
        <dbReference type="Rhea" id="RHEA:54292"/>
        <dbReference type="Rhea" id="RHEA-COMP:11060"/>
        <dbReference type="Rhea" id="RHEA-COMP:13847"/>
        <dbReference type="ChEBI" id="CHEBI:30013"/>
        <dbReference type="ChEBI" id="CHEBI:30616"/>
        <dbReference type="ChEBI" id="CHEBI:33019"/>
        <dbReference type="ChEBI" id="CHEBI:138113"/>
        <dbReference type="EC" id="2.7.7.108"/>
    </reaction>
</comment>
<accession>A0ABW3VED1</accession>
<dbReference type="RefSeq" id="WP_379652804.1">
    <property type="nucleotide sequence ID" value="NZ_JBHTMB010000029.1"/>
</dbReference>
<dbReference type="Gene3D" id="1.10.3290.10">
    <property type="entry name" value="Fido-like domain"/>
    <property type="match status" value="1"/>
</dbReference>
<evidence type="ECO:0000313" key="9">
    <source>
        <dbReference type="EMBL" id="MFD1232685.1"/>
    </source>
</evidence>
<evidence type="ECO:0000256" key="3">
    <source>
        <dbReference type="ARBA" id="ARBA00022741"/>
    </source>
</evidence>
<dbReference type="Proteomes" id="UP001597182">
    <property type="component" value="Unassembled WGS sequence"/>
</dbReference>
<keyword evidence="2" id="KW-0548">Nucleotidyltransferase</keyword>
<dbReference type="SUPFAM" id="SSF140931">
    <property type="entry name" value="Fic-like"/>
    <property type="match status" value="1"/>
</dbReference>
<name>A0ABW3VED1_9PSEU</name>
<dbReference type="InterPro" id="IPR036597">
    <property type="entry name" value="Fido-like_dom_sf"/>
</dbReference>
<feature type="domain" description="Fido" evidence="8">
    <location>
        <begin position="51"/>
        <end position="193"/>
    </location>
</feature>
<evidence type="ECO:0000259" key="8">
    <source>
        <dbReference type="PROSITE" id="PS51459"/>
    </source>
</evidence>
<evidence type="ECO:0000256" key="4">
    <source>
        <dbReference type="ARBA" id="ARBA00022840"/>
    </source>
</evidence>
<dbReference type="PANTHER" id="PTHR39560">
    <property type="entry name" value="PROTEIN ADENYLYLTRANSFERASE FIC-RELATED"/>
    <property type="match status" value="1"/>
</dbReference>
<organism evidence="9 10">
    <name type="scientific">Pseudonocardia benzenivorans</name>
    <dbReference type="NCBI Taxonomy" id="228005"/>
    <lineage>
        <taxon>Bacteria</taxon>
        <taxon>Bacillati</taxon>
        <taxon>Actinomycetota</taxon>
        <taxon>Actinomycetes</taxon>
        <taxon>Pseudonocardiales</taxon>
        <taxon>Pseudonocardiaceae</taxon>
        <taxon>Pseudonocardia</taxon>
    </lineage>
</organism>
<keyword evidence="1" id="KW-0808">Transferase</keyword>
<dbReference type="EMBL" id="JBHTMB010000029">
    <property type="protein sequence ID" value="MFD1232685.1"/>
    <property type="molecule type" value="Genomic_DNA"/>
</dbReference>